<gene>
    <name evidence="2" type="ORF">Pfra01_002228800</name>
</gene>
<evidence type="ECO:0000256" key="1">
    <source>
        <dbReference type="SAM" id="MobiDB-lite"/>
    </source>
</evidence>
<evidence type="ECO:0000313" key="2">
    <source>
        <dbReference type="EMBL" id="GMF53757.1"/>
    </source>
</evidence>
<keyword evidence="3" id="KW-1185">Reference proteome</keyword>
<dbReference type="PANTHER" id="PTHR34415">
    <property type="entry name" value="INTEGRASE CATALYTIC DOMAIN-CONTAINING PROTEIN"/>
    <property type="match status" value="1"/>
</dbReference>
<dbReference type="EMBL" id="BSXT01003347">
    <property type="protein sequence ID" value="GMF53757.1"/>
    <property type="molecule type" value="Genomic_DNA"/>
</dbReference>
<comment type="caution">
    <text evidence="2">The sequence shown here is derived from an EMBL/GenBank/DDBJ whole genome shotgun (WGS) entry which is preliminary data.</text>
</comment>
<accession>A0A9W6Y571</accession>
<proteinExistence type="predicted"/>
<organism evidence="2 3">
    <name type="scientific">Phytophthora fragariaefolia</name>
    <dbReference type="NCBI Taxonomy" id="1490495"/>
    <lineage>
        <taxon>Eukaryota</taxon>
        <taxon>Sar</taxon>
        <taxon>Stramenopiles</taxon>
        <taxon>Oomycota</taxon>
        <taxon>Peronosporomycetes</taxon>
        <taxon>Peronosporales</taxon>
        <taxon>Peronosporaceae</taxon>
        <taxon>Phytophthora</taxon>
    </lineage>
</organism>
<feature type="region of interest" description="Disordered" evidence="1">
    <location>
        <begin position="1"/>
        <end position="90"/>
    </location>
</feature>
<feature type="compositionally biased region" description="Basic and acidic residues" evidence="1">
    <location>
        <begin position="40"/>
        <end position="49"/>
    </location>
</feature>
<dbReference type="OrthoDB" id="125706at2759"/>
<evidence type="ECO:0000313" key="3">
    <source>
        <dbReference type="Proteomes" id="UP001165121"/>
    </source>
</evidence>
<dbReference type="AlphaFoldDB" id="A0A9W6Y571"/>
<protein>
    <submittedName>
        <fullName evidence="2">Unnamed protein product</fullName>
    </submittedName>
</protein>
<sequence length="245" mass="26642">MPAADTPSSSAPPSAVAPPSAATTTSLAQDTREPQQASRSDSENNSRDGESEEPDPSSDEDWSEGDTNTEEEEEADATAESVDSAGEGEEDISINWIEVDLQQKYQQYKVDKTAAASSNAGGDTAVIVMDFSQNLTVPSVSSKPSQWYFCSLINVSVFGIYYENDGMQTNYVYDETVSGKGTDQINSMLQHVIRTTILPSGKKKLVDYANNCSGQNKTNLGIKFLLAQVQMGLFGYLREWTTHFS</sequence>
<feature type="compositionally biased region" description="Acidic residues" evidence="1">
    <location>
        <begin position="50"/>
        <end position="77"/>
    </location>
</feature>
<dbReference type="Proteomes" id="UP001165121">
    <property type="component" value="Unassembled WGS sequence"/>
</dbReference>
<reference evidence="2" key="1">
    <citation type="submission" date="2023-04" db="EMBL/GenBank/DDBJ databases">
        <title>Phytophthora fragariaefolia NBRC 109709.</title>
        <authorList>
            <person name="Ichikawa N."/>
            <person name="Sato H."/>
            <person name="Tonouchi N."/>
        </authorList>
    </citation>
    <scope>NUCLEOTIDE SEQUENCE</scope>
    <source>
        <strain evidence="2">NBRC 109709</strain>
    </source>
</reference>
<dbReference type="PANTHER" id="PTHR34415:SF1">
    <property type="entry name" value="INTEGRASE CATALYTIC DOMAIN-CONTAINING PROTEIN"/>
    <property type="match status" value="1"/>
</dbReference>
<name>A0A9W6Y571_9STRA</name>
<feature type="compositionally biased region" description="Low complexity" evidence="1">
    <location>
        <begin position="1"/>
        <end position="26"/>
    </location>
</feature>